<dbReference type="SUPFAM" id="SSF56112">
    <property type="entry name" value="Protein kinase-like (PK-like)"/>
    <property type="match status" value="1"/>
</dbReference>
<dbReference type="Pfam" id="PF00069">
    <property type="entry name" value="Pkinase"/>
    <property type="match status" value="1"/>
</dbReference>
<dbReference type="GO" id="GO:0004674">
    <property type="term" value="F:protein serine/threonine kinase activity"/>
    <property type="evidence" value="ECO:0007669"/>
    <property type="project" value="UniProtKB-KW"/>
</dbReference>
<keyword evidence="3" id="KW-0547">Nucleotide-binding</keyword>
<keyword evidence="1" id="KW-0723">Serine/threonine-protein kinase</keyword>
<comment type="caution">
    <text evidence="8">The sequence shown here is derived from an EMBL/GenBank/DDBJ whole genome shotgun (WGS) entry which is preliminary data.</text>
</comment>
<dbReference type="InterPro" id="IPR011009">
    <property type="entry name" value="Kinase-like_dom_sf"/>
</dbReference>
<dbReference type="PANTHER" id="PTHR24353">
    <property type="entry name" value="CYCLIC NUCLEOTIDE-DEPENDENT PROTEIN KINASE"/>
    <property type="match status" value="1"/>
</dbReference>
<dbReference type="InterPro" id="IPR000719">
    <property type="entry name" value="Prot_kinase_dom"/>
</dbReference>
<evidence type="ECO:0000259" key="7">
    <source>
        <dbReference type="PROSITE" id="PS50011"/>
    </source>
</evidence>
<dbReference type="Proteomes" id="UP000075714">
    <property type="component" value="Unassembled WGS sequence"/>
</dbReference>
<evidence type="ECO:0000256" key="5">
    <source>
        <dbReference type="ARBA" id="ARBA00022840"/>
    </source>
</evidence>
<dbReference type="EMBL" id="LSYV01000002">
    <property type="protein sequence ID" value="KXZ56784.1"/>
    <property type="molecule type" value="Genomic_DNA"/>
</dbReference>
<dbReference type="STRING" id="33097.A0A150H3Z3"/>
<name>A0A150H3Z3_GONPE</name>
<accession>A0A150H3Z3</accession>
<feature type="region of interest" description="Disordered" evidence="6">
    <location>
        <begin position="1"/>
        <end position="20"/>
    </location>
</feature>
<organism evidence="8 9">
    <name type="scientific">Gonium pectorale</name>
    <name type="common">Green alga</name>
    <dbReference type="NCBI Taxonomy" id="33097"/>
    <lineage>
        <taxon>Eukaryota</taxon>
        <taxon>Viridiplantae</taxon>
        <taxon>Chlorophyta</taxon>
        <taxon>core chlorophytes</taxon>
        <taxon>Chlorophyceae</taxon>
        <taxon>CS clade</taxon>
        <taxon>Chlamydomonadales</taxon>
        <taxon>Volvocaceae</taxon>
        <taxon>Gonium</taxon>
    </lineage>
</organism>
<dbReference type="Gene3D" id="1.10.510.10">
    <property type="entry name" value="Transferase(Phosphotransferase) domain 1"/>
    <property type="match status" value="1"/>
</dbReference>
<feature type="compositionally biased region" description="Low complexity" evidence="6">
    <location>
        <begin position="188"/>
        <end position="198"/>
    </location>
</feature>
<keyword evidence="9" id="KW-1185">Reference proteome</keyword>
<dbReference type="AlphaFoldDB" id="A0A150H3Z3"/>
<evidence type="ECO:0000256" key="2">
    <source>
        <dbReference type="ARBA" id="ARBA00022679"/>
    </source>
</evidence>
<keyword evidence="2" id="KW-0808">Transferase</keyword>
<reference evidence="9" key="1">
    <citation type="journal article" date="2016" name="Nat. Commun.">
        <title>The Gonium pectorale genome demonstrates co-option of cell cycle regulation during the evolution of multicellularity.</title>
        <authorList>
            <person name="Hanschen E.R."/>
            <person name="Marriage T.N."/>
            <person name="Ferris P.J."/>
            <person name="Hamaji T."/>
            <person name="Toyoda A."/>
            <person name="Fujiyama A."/>
            <person name="Neme R."/>
            <person name="Noguchi H."/>
            <person name="Minakuchi Y."/>
            <person name="Suzuki M."/>
            <person name="Kawai-Toyooka H."/>
            <person name="Smith D.R."/>
            <person name="Sparks H."/>
            <person name="Anderson J."/>
            <person name="Bakaric R."/>
            <person name="Luria V."/>
            <person name="Karger A."/>
            <person name="Kirschner M.W."/>
            <person name="Durand P.M."/>
            <person name="Michod R.E."/>
            <person name="Nozaki H."/>
            <person name="Olson B.J."/>
        </authorList>
    </citation>
    <scope>NUCLEOTIDE SEQUENCE [LARGE SCALE GENOMIC DNA]</scope>
    <source>
        <strain evidence="9">NIES-2863</strain>
    </source>
</reference>
<dbReference type="OrthoDB" id="410920at2759"/>
<protein>
    <recommendedName>
        <fullName evidence="7">Protein kinase domain-containing protein</fullName>
    </recommendedName>
</protein>
<evidence type="ECO:0000313" key="9">
    <source>
        <dbReference type="Proteomes" id="UP000075714"/>
    </source>
</evidence>
<dbReference type="PROSITE" id="PS50011">
    <property type="entry name" value="PROTEIN_KINASE_DOM"/>
    <property type="match status" value="1"/>
</dbReference>
<evidence type="ECO:0000313" key="8">
    <source>
        <dbReference type="EMBL" id="KXZ56784.1"/>
    </source>
</evidence>
<evidence type="ECO:0000256" key="1">
    <source>
        <dbReference type="ARBA" id="ARBA00022527"/>
    </source>
</evidence>
<feature type="domain" description="Protein kinase" evidence="7">
    <location>
        <begin position="349"/>
        <end position="648"/>
    </location>
</feature>
<dbReference type="PANTHER" id="PTHR24353:SF147">
    <property type="entry name" value="CGMP-DEPENDENT SERINE_THREONIN PROTEIN KINASE-RELATED"/>
    <property type="match status" value="1"/>
</dbReference>
<gene>
    <name evidence="8" type="ORF">GPECTOR_1g706</name>
</gene>
<dbReference type="GO" id="GO:0005524">
    <property type="term" value="F:ATP binding"/>
    <property type="evidence" value="ECO:0007669"/>
    <property type="project" value="UniProtKB-KW"/>
</dbReference>
<sequence>MLSRRKSLDEPGAKPKDGRLHNALLKLSTANAFAKSQRGLSLDDFPPSEPSPEQLSPYYGLYADYEDVMELLHTAAVADGAARRHLGSLIRQQVVHVAHLGIGACCSVDLVALHTADGGRLLAAAKSCYLPPSDPRMRASLREAELLRRCADCPFIVQLLAVVQDPPEEVPQAAGAHGAGGDGGVRSGGSSPSSFSPHDSFRRNSFRTIGLGGDPGSASAAAAAAAAAGYDTSFRRSSESMAAVAAAAMDSQLAALQASPAYQAWAAWRGGGAEEDLQRQTMQRFAAGVSGSGGSFGAGLVRSGSVTGELLGPLGSGCSMTAGGGGWDSSPGASMHGGLGGGGAADITYGGGWAFGGGGGGGAVGAMALRSVGSDSEHGGAYGAGGRPRLQRRGSLEVIDMYRGALGQHAGLQGAAGGHAGLAAGSMGHHDGELLSPGSGGGEAPAMTTLLLGWARCGDLRRLVQLLLSRSPAHQQQQKQGGGGGGGLPPLMSEDAARFYTGCLVLALEHLHGRMHTVHRDLKLANLLLLSSGYAVVGDLGTAVDLSGVPGGKLNAKVGSPGHMAPECRDRDEAGYDTSADMWSLGACLFSLLTGQLPAGTAGPPGRSWSPPLSRHWSRELQDLMARLLAWSPAHRPTAAQLLRDPWFRGFNWAALRAHKMPAPSSTPWRELLWWPKENRHLL</sequence>
<feature type="compositionally biased region" description="Gly residues" evidence="6">
    <location>
        <begin position="177"/>
        <end position="187"/>
    </location>
</feature>
<feature type="region of interest" description="Disordered" evidence="6">
    <location>
        <begin position="170"/>
        <end position="199"/>
    </location>
</feature>
<evidence type="ECO:0000256" key="6">
    <source>
        <dbReference type="SAM" id="MobiDB-lite"/>
    </source>
</evidence>
<evidence type="ECO:0000256" key="3">
    <source>
        <dbReference type="ARBA" id="ARBA00022741"/>
    </source>
</evidence>
<proteinExistence type="predicted"/>
<dbReference type="SMART" id="SM00220">
    <property type="entry name" value="S_TKc"/>
    <property type="match status" value="1"/>
</dbReference>
<keyword evidence="4" id="KW-0418">Kinase</keyword>
<evidence type="ECO:0000256" key="4">
    <source>
        <dbReference type="ARBA" id="ARBA00022777"/>
    </source>
</evidence>
<keyword evidence="5" id="KW-0067">ATP-binding</keyword>